<dbReference type="InterPro" id="IPR039261">
    <property type="entry name" value="FNR_nucleotide-bd"/>
</dbReference>
<dbReference type="InterPro" id="IPR017938">
    <property type="entry name" value="Riboflavin_synthase-like_b-brl"/>
</dbReference>
<dbReference type="CDD" id="cd00322">
    <property type="entry name" value="FNR_like"/>
    <property type="match status" value="1"/>
</dbReference>
<organism evidence="3 4">
    <name type="scientific">Eiseniibacteriota bacterium</name>
    <dbReference type="NCBI Taxonomy" id="2212470"/>
    <lineage>
        <taxon>Bacteria</taxon>
        <taxon>Candidatus Eiseniibacteriota</taxon>
    </lineage>
</organism>
<evidence type="ECO:0000259" key="2">
    <source>
        <dbReference type="PROSITE" id="PS51384"/>
    </source>
</evidence>
<gene>
    <name evidence="3" type="ORF">E6K79_03385</name>
</gene>
<sequence>MARDRHVPHYSQALASRAEDLFSPRILPPPRMAPRPWRESLAPPSDPAPLPVRVRPTSNSPTTVYPDLEALAPGHHQNVDGWIAGIGKDAGRGSRHKEPAVRPSRSTSPEKEQSMAKLAARLAEREKIADATYAFRFDVGGKPFAYKSGQTVDVIQPEPRYTDEAGNRRTFSIADAPGKERLLVATRDRGSAFKRSLVEAPLGTALEIDGPYGSFTLPSKPSDVYLLAGGIGVTPFRSMVEDTRERSLDHTLTLIHSNRTPEEAPFLEELIRWGVESAKETSTGKKKRGGNSGAAGASTATASGRPRFIYVPTMTQVARSARGWKGERRRVAPDLLDDLLPTDRNSAIYYVAGPERFVQGAVGALKTVGIEEDQIRFEEFPGY</sequence>
<protein>
    <submittedName>
        <fullName evidence="3">FAD-dependent oxidoreductase</fullName>
    </submittedName>
</protein>
<reference evidence="3 4" key="1">
    <citation type="journal article" date="2019" name="Nat. Microbiol.">
        <title>Mediterranean grassland soil C-N compound turnover is dependent on rainfall and depth, and is mediated by genomically divergent microorganisms.</title>
        <authorList>
            <person name="Diamond S."/>
            <person name="Andeer P.F."/>
            <person name="Li Z."/>
            <person name="Crits-Christoph A."/>
            <person name="Burstein D."/>
            <person name="Anantharaman K."/>
            <person name="Lane K.R."/>
            <person name="Thomas B.C."/>
            <person name="Pan C."/>
            <person name="Northen T.R."/>
            <person name="Banfield J.F."/>
        </authorList>
    </citation>
    <scope>NUCLEOTIDE SEQUENCE [LARGE SCALE GENOMIC DNA]</scope>
    <source>
        <strain evidence="3">WS_9</strain>
    </source>
</reference>
<dbReference type="EMBL" id="VBOZ01000010">
    <property type="protein sequence ID" value="TMQ65923.1"/>
    <property type="molecule type" value="Genomic_DNA"/>
</dbReference>
<dbReference type="Gene3D" id="3.40.50.80">
    <property type="entry name" value="Nucleotide-binding domain of ferredoxin-NADP reductase (FNR) module"/>
    <property type="match status" value="1"/>
</dbReference>
<comment type="caution">
    <text evidence="3">The sequence shown here is derived from an EMBL/GenBank/DDBJ whole genome shotgun (WGS) entry which is preliminary data.</text>
</comment>
<dbReference type="AlphaFoldDB" id="A0A538TQL7"/>
<feature type="domain" description="FAD-binding FR-type" evidence="2">
    <location>
        <begin position="115"/>
        <end position="218"/>
    </location>
</feature>
<dbReference type="PANTHER" id="PTHR47354">
    <property type="entry name" value="NADH OXIDOREDUCTASE HCR"/>
    <property type="match status" value="1"/>
</dbReference>
<dbReference type="PANTHER" id="PTHR47354:SF5">
    <property type="entry name" value="PROTEIN RFBI"/>
    <property type="match status" value="1"/>
</dbReference>
<dbReference type="PRINTS" id="PR00410">
    <property type="entry name" value="PHEHYDRXLASE"/>
</dbReference>
<proteinExistence type="predicted"/>
<dbReference type="PROSITE" id="PS51384">
    <property type="entry name" value="FAD_FR"/>
    <property type="match status" value="1"/>
</dbReference>
<evidence type="ECO:0000313" key="3">
    <source>
        <dbReference type="EMBL" id="TMQ65923.1"/>
    </source>
</evidence>
<dbReference type="Pfam" id="PF00175">
    <property type="entry name" value="NAD_binding_1"/>
    <property type="match status" value="1"/>
</dbReference>
<feature type="compositionally biased region" description="Basic and acidic residues" evidence="1">
    <location>
        <begin position="89"/>
        <end position="100"/>
    </location>
</feature>
<dbReference type="GO" id="GO:0016491">
    <property type="term" value="F:oxidoreductase activity"/>
    <property type="evidence" value="ECO:0007669"/>
    <property type="project" value="InterPro"/>
</dbReference>
<evidence type="ECO:0000313" key="4">
    <source>
        <dbReference type="Proteomes" id="UP000317691"/>
    </source>
</evidence>
<dbReference type="SUPFAM" id="SSF52343">
    <property type="entry name" value="Ferredoxin reductase-like, C-terminal NADP-linked domain"/>
    <property type="match status" value="1"/>
</dbReference>
<feature type="region of interest" description="Disordered" evidence="1">
    <location>
        <begin position="1"/>
        <end position="59"/>
    </location>
</feature>
<dbReference type="SUPFAM" id="SSF63380">
    <property type="entry name" value="Riboflavin synthase domain-like"/>
    <property type="match status" value="1"/>
</dbReference>
<feature type="region of interest" description="Disordered" evidence="1">
    <location>
        <begin position="88"/>
        <end position="115"/>
    </location>
</feature>
<dbReference type="InterPro" id="IPR017927">
    <property type="entry name" value="FAD-bd_FR_type"/>
</dbReference>
<dbReference type="Proteomes" id="UP000317691">
    <property type="component" value="Unassembled WGS sequence"/>
</dbReference>
<feature type="region of interest" description="Disordered" evidence="1">
    <location>
        <begin position="278"/>
        <end position="300"/>
    </location>
</feature>
<accession>A0A538TQL7</accession>
<dbReference type="InterPro" id="IPR050415">
    <property type="entry name" value="MRET"/>
</dbReference>
<name>A0A538TQL7_UNCEI</name>
<dbReference type="InterPro" id="IPR001433">
    <property type="entry name" value="OxRdtase_FAD/NAD-bd"/>
</dbReference>
<dbReference type="Gene3D" id="2.40.30.10">
    <property type="entry name" value="Translation factors"/>
    <property type="match status" value="1"/>
</dbReference>
<evidence type="ECO:0000256" key="1">
    <source>
        <dbReference type="SAM" id="MobiDB-lite"/>
    </source>
</evidence>